<dbReference type="AlphaFoldDB" id="A0A177NDA5"/>
<evidence type="ECO:0000313" key="1">
    <source>
        <dbReference type="EMBL" id="OAI15821.1"/>
    </source>
</evidence>
<protein>
    <recommendedName>
        <fullName evidence="3">DUF2024 domain-containing protein</fullName>
    </recommendedName>
</protein>
<dbReference type="OrthoDB" id="9795699at2"/>
<dbReference type="EMBL" id="LUUJ01000080">
    <property type="protein sequence ID" value="OAI15821.1"/>
    <property type="molecule type" value="Genomic_DNA"/>
</dbReference>
<proteinExistence type="predicted"/>
<dbReference type="SUPFAM" id="SSF160766">
    <property type="entry name" value="NE1680-like"/>
    <property type="match status" value="1"/>
</dbReference>
<gene>
    <name evidence="1" type="ORF">A1507_13440</name>
</gene>
<organism evidence="1 2">
    <name type="scientific">Methylomonas koyamae</name>
    <dbReference type="NCBI Taxonomy" id="702114"/>
    <lineage>
        <taxon>Bacteria</taxon>
        <taxon>Pseudomonadati</taxon>
        <taxon>Pseudomonadota</taxon>
        <taxon>Gammaproteobacteria</taxon>
        <taxon>Methylococcales</taxon>
        <taxon>Methylococcaceae</taxon>
        <taxon>Methylomonas</taxon>
    </lineage>
</organism>
<sequence length="86" mass="9682">MQIHVYDTYVTAGDGRLMHFDVFTAERDDQQAIAYAKQWLASIGEADATVSSKECRFCHSQKAPADVIDTIKRDGFFIYKMEGCPA</sequence>
<dbReference type="Pfam" id="PF09630">
    <property type="entry name" value="DUF2024"/>
    <property type="match status" value="1"/>
</dbReference>
<dbReference type="RefSeq" id="WP_064040697.1">
    <property type="nucleotide sequence ID" value="NZ_LUUJ01000080.1"/>
</dbReference>
<dbReference type="InterPro" id="IPR023122">
    <property type="entry name" value="NE1680-like_sf"/>
</dbReference>
<dbReference type="Gene3D" id="3.10.510.10">
    <property type="entry name" value="NE1680-like"/>
    <property type="match status" value="1"/>
</dbReference>
<comment type="caution">
    <text evidence="1">The sequence shown here is derived from an EMBL/GenBank/DDBJ whole genome shotgun (WGS) entry which is preliminary data.</text>
</comment>
<name>A0A177NDA5_9GAMM</name>
<reference evidence="1 2" key="1">
    <citation type="submission" date="2016-03" db="EMBL/GenBank/DDBJ databases">
        <authorList>
            <person name="Ploux O."/>
        </authorList>
    </citation>
    <scope>NUCLEOTIDE SEQUENCE [LARGE SCALE GENOMIC DNA]</scope>
    <source>
        <strain evidence="1 2">R-45378</strain>
    </source>
</reference>
<evidence type="ECO:0008006" key="3">
    <source>
        <dbReference type="Google" id="ProtNLM"/>
    </source>
</evidence>
<dbReference type="Proteomes" id="UP000077857">
    <property type="component" value="Unassembled WGS sequence"/>
</dbReference>
<evidence type="ECO:0000313" key="2">
    <source>
        <dbReference type="Proteomes" id="UP000077857"/>
    </source>
</evidence>
<dbReference type="InterPro" id="IPR018592">
    <property type="entry name" value="DUF2024"/>
</dbReference>
<accession>A0A177NDA5</accession>